<dbReference type="AlphaFoldDB" id="A0A8C4WVT3"/>
<reference evidence="5" key="2">
    <citation type="submission" date="2025-09" db="UniProtKB">
        <authorList>
            <consortium name="Ensembl"/>
        </authorList>
    </citation>
    <scope>IDENTIFICATION</scope>
</reference>
<keyword evidence="1" id="KW-0677">Repeat</keyword>
<dbReference type="InterPro" id="IPR021662">
    <property type="entry name" value="HnRNPA1/A2_C"/>
</dbReference>
<dbReference type="GO" id="GO:0000398">
    <property type="term" value="P:mRNA splicing, via spliceosome"/>
    <property type="evidence" value="ECO:0007669"/>
    <property type="project" value="TreeGrafter"/>
</dbReference>
<dbReference type="PROSITE" id="PS50102">
    <property type="entry name" value="RRM"/>
    <property type="match status" value="2"/>
</dbReference>
<feature type="domain" description="RRM" evidence="4">
    <location>
        <begin position="18"/>
        <end position="95"/>
    </location>
</feature>
<evidence type="ECO:0000259" key="4">
    <source>
        <dbReference type="PROSITE" id="PS50102"/>
    </source>
</evidence>
<dbReference type="Gene3D" id="3.30.70.330">
    <property type="match status" value="2"/>
</dbReference>
<dbReference type="PANTHER" id="PTHR48026:SF14">
    <property type="entry name" value="HETEROGENEOUS NUCLEAR RIBONUCLEOPROTEIN A1"/>
    <property type="match status" value="1"/>
</dbReference>
<feature type="domain" description="RRM" evidence="4">
    <location>
        <begin position="110"/>
        <end position="187"/>
    </location>
</feature>
<sequence>MTPPTFALLILQESEQIKKLFVGGLSFDTTEATLRKYFEKWGQIMECVVLKDSKTRHSRGFGFVAFSDISEVDAVMNDRPHRIDDRVVETKRAIPRHVLDSRPGVHMTVKKLFVGGIREDIQESHLRDYFSMFGNVVRVEMVNDRVTGKRRGFAFVLFDDYDPVDQIICQKFHNIKDHHCEVRKALTREELDSCNLGSRGGRMGGFMMGRGGFPGRGGGPPMGPGNFAGPLNNFGSYNPHASNFGPMRGGSFNTRGFPGGGYGNHFRY</sequence>
<dbReference type="GO" id="GO:0071013">
    <property type="term" value="C:catalytic step 2 spliceosome"/>
    <property type="evidence" value="ECO:0007669"/>
    <property type="project" value="TreeGrafter"/>
</dbReference>
<reference evidence="5" key="1">
    <citation type="submission" date="2025-08" db="UniProtKB">
        <authorList>
            <consortium name="Ensembl"/>
        </authorList>
    </citation>
    <scope>IDENTIFICATION</scope>
</reference>
<keyword evidence="6" id="KW-1185">Reference proteome</keyword>
<evidence type="ECO:0000313" key="6">
    <source>
        <dbReference type="Proteomes" id="UP000694388"/>
    </source>
</evidence>
<dbReference type="InterPro" id="IPR012677">
    <property type="entry name" value="Nucleotide-bd_a/b_plait_sf"/>
</dbReference>
<dbReference type="Pfam" id="PF00076">
    <property type="entry name" value="RRM_1"/>
    <property type="match status" value="2"/>
</dbReference>
<dbReference type="PANTHER" id="PTHR48026">
    <property type="entry name" value="HOMOLOGOUS TO DROSOPHILA SQD (SQUID) PROTEIN"/>
    <property type="match status" value="1"/>
</dbReference>
<dbReference type="GO" id="GO:0003730">
    <property type="term" value="F:mRNA 3'-UTR binding"/>
    <property type="evidence" value="ECO:0007669"/>
    <property type="project" value="TreeGrafter"/>
</dbReference>
<evidence type="ECO:0000256" key="2">
    <source>
        <dbReference type="ARBA" id="ARBA00022884"/>
    </source>
</evidence>
<dbReference type="Ensembl" id="ENSEBUT00000014610.1">
    <property type="protein sequence ID" value="ENSEBUP00000014034.1"/>
    <property type="gene ID" value="ENSEBUG00000008843.1"/>
</dbReference>
<organism evidence="5 6">
    <name type="scientific">Eptatretus burgeri</name>
    <name type="common">Inshore hagfish</name>
    <dbReference type="NCBI Taxonomy" id="7764"/>
    <lineage>
        <taxon>Eukaryota</taxon>
        <taxon>Metazoa</taxon>
        <taxon>Chordata</taxon>
        <taxon>Craniata</taxon>
        <taxon>Vertebrata</taxon>
        <taxon>Cyclostomata</taxon>
        <taxon>Myxini</taxon>
        <taxon>Myxiniformes</taxon>
        <taxon>Myxinidae</taxon>
        <taxon>Eptatretinae</taxon>
        <taxon>Eptatretus</taxon>
    </lineage>
</organism>
<evidence type="ECO:0000313" key="5">
    <source>
        <dbReference type="Ensembl" id="ENSEBUP00000014034.1"/>
    </source>
</evidence>
<dbReference type="SUPFAM" id="SSF54928">
    <property type="entry name" value="RNA-binding domain, RBD"/>
    <property type="match status" value="2"/>
</dbReference>
<evidence type="ECO:0000256" key="3">
    <source>
        <dbReference type="PROSITE-ProRule" id="PRU00176"/>
    </source>
</evidence>
<accession>A0A8C4WVT3</accession>
<protein>
    <submittedName>
        <fullName evidence="5">Heterogeneous nuclear ribonucleoprotein A1b</fullName>
    </submittedName>
</protein>
<dbReference type="Proteomes" id="UP000694388">
    <property type="component" value="Unplaced"/>
</dbReference>
<dbReference type="GeneTree" id="ENSGT00950000183123"/>
<evidence type="ECO:0000256" key="1">
    <source>
        <dbReference type="ARBA" id="ARBA00022737"/>
    </source>
</evidence>
<keyword evidence="2 3" id="KW-0694">RNA-binding</keyword>
<dbReference type="InterPro" id="IPR000504">
    <property type="entry name" value="RRM_dom"/>
</dbReference>
<dbReference type="FunFam" id="3.30.70.330:FF:000040">
    <property type="entry name" value="Heterogeneous nuclear ribonucleoprotein A2/B1"/>
    <property type="match status" value="1"/>
</dbReference>
<dbReference type="Pfam" id="PF11627">
    <property type="entry name" value="HnRNPA1_LC"/>
    <property type="match status" value="1"/>
</dbReference>
<name>A0A8C4WVT3_EPTBU</name>
<proteinExistence type="predicted"/>
<dbReference type="InterPro" id="IPR035979">
    <property type="entry name" value="RBD_domain_sf"/>
</dbReference>
<dbReference type="SMART" id="SM00360">
    <property type="entry name" value="RRM"/>
    <property type="match status" value="2"/>
</dbReference>